<comment type="caution">
    <text evidence="2">The sequence shown here is derived from an EMBL/GenBank/DDBJ whole genome shotgun (WGS) entry which is preliminary data.</text>
</comment>
<dbReference type="InterPro" id="IPR000477">
    <property type="entry name" value="RT_dom"/>
</dbReference>
<accession>A0A7J0ELH7</accession>
<dbReference type="SUPFAM" id="SSF56672">
    <property type="entry name" value="DNA/RNA polymerases"/>
    <property type="match status" value="1"/>
</dbReference>
<name>A0A7J0ELH7_9ERIC</name>
<dbReference type="EMBL" id="BJWL01000005">
    <property type="protein sequence ID" value="GFY87308.1"/>
    <property type="molecule type" value="Genomic_DNA"/>
</dbReference>
<sequence>MIRTELTKELRGAMVEFLKENYDVFAWSQGDVLGIDSQVSFHKLFINPDHSPVCQKRRKFAPVWLANIVVSPKKEKKWRVCVNFTDLTKAFPKESFPLPKIDLIIDATSKHKLLSFMDTFFGYHQIKMHLPDMEKTFFITERGLYYYKVMPFRLKNARATCQRLVNKMFKDMYQRLVNKMFKDMIGKTMEVYIDNMLVKSLKVNDHIAHLEETFGVLLNSSLEYPQENSLASLRLSVELRPTWTRFKLY</sequence>
<protein>
    <recommendedName>
        <fullName evidence="1">Reverse transcriptase domain-containing protein</fullName>
    </recommendedName>
</protein>
<dbReference type="OrthoDB" id="1928766at2759"/>
<dbReference type="PANTHER" id="PTHR24559:SF431">
    <property type="entry name" value="RNA-DIRECTED DNA POLYMERASE HOMOLOG"/>
    <property type="match status" value="1"/>
</dbReference>
<dbReference type="PANTHER" id="PTHR24559">
    <property type="entry name" value="TRANSPOSON TY3-I GAG-POL POLYPROTEIN"/>
    <property type="match status" value="1"/>
</dbReference>
<evidence type="ECO:0000313" key="3">
    <source>
        <dbReference type="Proteomes" id="UP000585474"/>
    </source>
</evidence>
<organism evidence="2 3">
    <name type="scientific">Actinidia rufa</name>
    <dbReference type="NCBI Taxonomy" id="165716"/>
    <lineage>
        <taxon>Eukaryota</taxon>
        <taxon>Viridiplantae</taxon>
        <taxon>Streptophyta</taxon>
        <taxon>Embryophyta</taxon>
        <taxon>Tracheophyta</taxon>
        <taxon>Spermatophyta</taxon>
        <taxon>Magnoliopsida</taxon>
        <taxon>eudicotyledons</taxon>
        <taxon>Gunneridae</taxon>
        <taxon>Pentapetalae</taxon>
        <taxon>asterids</taxon>
        <taxon>Ericales</taxon>
        <taxon>Actinidiaceae</taxon>
        <taxon>Actinidia</taxon>
    </lineage>
</organism>
<dbReference type="AlphaFoldDB" id="A0A7J0ELH7"/>
<dbReference type="CDD" id="cd01647">
    <property type="entry name" value="RT_LTR"/>
    <property type="match status" value="1"/>
</dbReference>
<dbReference type="Pfam" id="PF00078">
    <property type="entry name" value="RVT_1"/>
    <property type="match status" value="1"/>
</dbReference>
<dbReference type="InterPro" id="IPR043128">
    <property type="entry name" value="Rev_trsase/Diguanyl_cyclase"/>
</dbReference>
<keyword evidence="3" id="KW-1185">Reference proteome</keyword>
<feature type="domain" description="Reverse transcriptase" evidence="1">
    <location>
        <begin position="72"/>
        <end position="224"/>
    </location>
</feature>
<evidence type="ECO:0000313" key="2">
    <source>
        <dbReference type="EMBL" id="GFY87308.1"/>
    </source>
</evidence>
<dbReference type="InterPro" id="IPR053134">
    <property type="entry name" value="RNA-dir_DNA_polymerase"/>
</dbReference>
<dbReference type="Gene3D" id="3.30.70.270">
    <property type="match status" value="1"/>
</dbReference>
<dbReference type="InterPro" id="IPR043502">
    <property type="entry name" value="DNA/RNA_pol_sf"/>
</dbReference>
<evidence type="ECO:0000259" key="1">
    <source>
        <dbReference type="Pfam" id="PF00078"/>
    </source>
</evidence>
<reference evidence="2 3" key="1">
    <citation type="submission" date="2019-07" db="EMBL/GenBank/DDBJ databases">
        <title>De Novo Assembly of kiwifruit Actinidia rufa.</title>
        <authorList>
            <person name="Sugita-Konishi S."/>
            <person name="Sato K."/>
            <person name="Mori E."/>
            <person name="Abe Y."/>
            <person name="Kisaki G."/>
            <person name="Hamano K."/>
            <person name="Suezawa K."/>
            <person name="Otani M."/>
            <person name="Fukuda T."/>
            <person name="Manabe T."/>
            <person name="Gomi K."/>
            <person name="Tabuchi M."/>
            <person name="Akimitsu K."/>
            <person name="Kataoka I."/>
        </authorList>
    </citation>
    <scope>NUCLEOTIDE SEQUENCE [LARGE SCALE GENOMIC DNA]</scope>
    <source>
        <strain evidence="3">cv. Fuchu</strain>
    </source>
</reference>
<dbReference type="Proteomes" id="UP000585474">
    <property type="component" value="Unassembled WGS sequence"/>
</dbReference>
<proteinExistence type="predicted"/>
<gene>
    <name evidence="2" type="ORF">Acr_05g0009470</name>
</gene>